<feature type="non-terminal residue" evidence="2">
    <location>
        <position position="64"/>
    </location>
</feature>
<proteinExistence type="predicted"/>
<evidence type="ECO:0000256" key="1">
    <source>
        <dbReference type="SAM" id="MobiDB-lite"/>
    </source>
</evidence>
<feature type="region of interest" description="Disordered" evidence="1">
    <location>
        <begin position="1"/>
        <end position="64"/>
    </location>
</feature>
<evidence type="ECO:0000313" key="3">
    <source>
        <dbReference type="Proteomes" id="UP000266841"/>
    </source>
</evidence>
<feature type="compositionally biased region" description="Polar residues" evidence="1">
    <location>
        <begin position="1"/>
        <end position="11"/>
    </location>
</feature>
<gene>
    <name evidence="2" type="ORF">THAOC_23469</name>
</gene>
<organism evidence="2 3">
    <name type="scientific">Thalassiosira oceanica</name>
    <name type="common">Marine diatom</name>
    <dbReference type="NCBI Taxonomy" id="159749"/>
    <lineage>
        <taxon>Eukaryota</taxon>
        <taxon>Sar</taxon>
        <taxon>Stramenopiles</taxon>
        <taxon>Ochrophyta</taxon>
        <taxon>Bacillariophyta</taxon>
        <taxon>Coscinodiscophyceae</taxon>
        <taxon>Thalassiosirophycidae</taxon>
        <taxon>Thalassiosirales</taxon>
        <taxon>Thalassiosiraceae</taxon>
        <taxon>Thalassiosira</taxon>
    </lineage>
</organism>
<dbReference type="Proteomes" id="UP000266841">
    <property type="component" value="Unassembled WGS sequence"/>
</dbReference>
<evidence type="ECO:0000313" key="2">
    <source>
        <dbReference type="EMBL" id="EJK56608.1"/>
    </source>
</evidence>
<sequence length="64" mass="6456">MPNVAASTGSLNAADEPNAADELDSATGSSSKDGAPLPTPNCCAGKFCGTMRISTRDPDATFNH</sequence>
<reference evidence="2 3" key="1">
    <citation type="journal article" date="2012" name="Genome Biol.">
        <title>Genome and low-iron response of an oceanic diatom adapted to chronic iron limitation.</title>
        <authorList>
            <person name="Lommer M."/>
            <person name="Specht M."/>
            <person name="Roy A.S."/>
            <person name="Kraemer L."/>
            <person name="Andreson R."/>
            <person name="Gutowska M.A."/>
            <person name="Wolf J."/>
            <person name="Bergner S.V."/>
            <person name="Schilhabel M.B."/>
            <person name="Klostermeier U.C."/>
            <person name="Beiko R.G."/>
            <person name="Rosenstiel P."/>
            <person name="Hippler M."/>
            <person name="Laroche J."/>
        </authorList>
    </citation>
    <scope>NUCLEOTIDE SEQUENCE [LARGE SCALE GENOMIC DNA]</scope>
    <source>
        <strain evidence="2 3">CCMP1005</strain>
    </source>
</reference>
<accession>K0RS15</accession>
<feature type="compositionally biased region" description="Basic and acidic residues" evidence="1">
    <location>
        <begin position="54"/>
        <end position="64"/>
    </location>
</feature>
<comment type="caution">
    <text evidence="2">The sequence shown here is derived from an EMBL/GenBank/DDBJ whole genome shotgun (WGS) entry which is preliminary data.</text>
</comment>
<protein>
    <submittedName>
        <fullName evidence="2">Uncharacterized protein</fullName>
    </submittedName>
</protein>
<dbReference type="AlphaFoldDB" id="K0RS15"/>
<keyword evidence="3" id="KW-1185">Reference proteome</keyword>
<name>K0RS15_THAOC</name>
<dbReference type="EMBL" id="AGNL01030980">
    <property type="protein sequence ID" value="EJK56608.1"/>
    <property type="molecule type" value="Genomic_DNA"/>
</dbReference>